<comment type="caution">
    <text evidence="6">The sequence shown here is derived from an EMBL/GenBank/DDBJ whole genome shotgun (WGS) entry which is preliminary data.</text>
</comment>
<accession>A0ABS5LYJ4</accession>
<sequence>MCWCGAISGRANALHSDSSIPRCNLIFGVIALVQALIDNSSASLGAIACVRRWLGEAQRLTVLTGAGVSAESGVPTFRDAASGYWSQFKPEEMASEAGYRRDPAHVWRWYQHRRSLLAKVAPNKGHLALARWATQHPGQMTLVTQNVDGLHQQAGSEEVLSLHGELSRNRWLNRRCALCDLEHAVPGEPPHCAACGNLLRPAVVWFGESLPGQTWARAEQCQLMLVIGTSGAVYPAAGLAKIARRNRARVVIVNPHASELDSVADQMIAMPSALALPLLLASPEDGSQPGQPC</sequence>
<dbReference type="Pfam" id="PF02146">
    <property type="entry name" value="SIR2"/>
    <property type="match status" value="1"/>
</dbReference>
<proteinExistence type="inferred from homology"/>
<feature type="binding site" evidence="3">
    <location>
        <begin position="145"/>
        <end position="148"/>
    </location>
    <ligand>
        <name>NAD(+)</name>
        <dbReference type="ChEBI" id="CHEBI:57540"/>
    </ligand>
</feature>
<keyword evidence="1 6" id="KW-0808">Transferase</keyword>
<feature type="binding site" evidence="3">
    <location>
        <position position="195"/>
    </location>
    <ligand>
        <name>Zn(2+)</name>
        <dbReference type="ChEBI" id="CHEBI:29105"/>
    </ligand>
</feature>
<comment type="catalytic activity">
    <reaction evidence="3">
        <text>N(6)-acetyl-L-lysyl-[protein] + NAD(+) + H2O = 2''-O-acetyl-ADP-D-ribose + nicotinamide + L-lysyl-[protein]</text>
        <dbReference type="Rhea" id="RHEA:43636"/>
        <dbReference type="Rhea" id="RHEA-COMP:9752"/>
        <dbReference type="Rhea" id="RHEA-COMP:10731"/>
        <dbReference type="ChEBI" id="CHEBI:15377"/>
        <dbReference type="ChEBI" id="CHEBI:17154"/>
        <dbReference type="ChEBI" id="CHEBI:29969"/>
        <dbReference type="ChEBI" id="CHEBI:57540"/>
        <dbReference type="ChEBI" id="CHEBI:61930"/>
        <dbReference type="ChEBI" id="CHEBI:83767"/>
        <dbReference type="EC" id="2.3.1.286"/>
    </reaction>
</comment>
<feature type="binding site" evidence="3">
    <location>
        <position position="113"/>
    </location>
    <ligand>
        <name>substrate</name>
    </ligand>
</feature>
<feature type="domain" description="Deacetylase sirtuin-type" evidence="5">
    <location>
        <begin position="39"/>
        <end position="282"/>
    </location>
</feature>
<dbReference type="EC" id="2.3.1.286" evidence="3"/>
<reference evidence="6 7" key="1">
    <citation type="submission" date="2020-03" db="EMBL/GenBank/DDBJ databases">
        <title>The role of nitrogen metabolism on polyethylene biodegradation.</title>
        <authorList>
            <person name="Peixoto J."/>
            <person name="Vizzotto C.S."/>
            <person name="Ramos A."/>
            <person name="Alves G."/>
            <person name="Steindorff A."/>
            <person name="Kruger R."/>
        </authorList>
    </citation>
    <scope>NUCLEOTIDE SEQUENCE [LARGE SCALE GENOMIC DNA]</scope>
    <source>
        <strain evidence="6 7">PE63</strain>
    </source>
</reference>
<keyword evidence="6" id="KW-0012">Acyltransferase</keyword>
<organism evidence="6 7">
    <name type="scientific">Comamonas brasiliensis</name>
    <dbReference type="NCBI Taxonomy" id="1812482"/>
    <lineage>
        <taxon>Bacteria</taxon>
        <taxon>Pseudomonadati</taxon>
        <taxon>Pseudomonadota</taxon>
        <taxon>Betaproteobacteria</taxon>
        <taxon>Burkholderiales</taxon>
        <taxon>Comamonadaceae</taxon>
        <taxon>Comamonas</taxon>
    </lineage>
</organism>
<comment type="caution">
    <text evidence="3 4">Lacks conserved residue(s) required for the propagation of feature annotation.</text>
</comment>
<comment type="subcellular location">
    <subcellularLocation>
        <location evidence="3">Cytoplasm</location>
    </subcellularLocation>
</comment>
<keyword evidence="3" id="KW-0963">Cytoplasm</keyword>
<evidence type="ECO:0000256" key="2">
    <source>
        <dbReference type="ARBA" id="ARBA00023027"/>
    </source>
</evidence>
<comment type="catalytic activity">
    <reaction evidence="3">
        <text>N(6)-succinyl-L-lysyl-[protein] + NAD(+) + H2O = 2''-O-succinyl-ADP-D-ribose + nicotinamide + L-lysyl-[protein]</text>
        <dbReference type="Rhea" id="RHEA:47668"/>
        <dbReference type="Rhea" id="RHEA-COMP:9752"/>
        <dbReference type="Rhea" id="RHEA-COMP:11877"/>
        <dbReference type="ChEBI" id="CHEBI:15377"/>
        <dbReference type="ChEBI" id="CHEBI:17154"/>
        <dbReference type="ChEBI" id="CHEBI:29969"/>
        <dbReference type="ChEBI" id="CHEBI:57540"/>
        <dbReference type="ChEBI" id="CHEBI:87830"/>
        <dbReference type="ChEBI" id="CHEBI:87832"/>
    </reaction>
</comment>
<evidence type="ECO:0000256" key="3">
    <source>
        <dbReference type="HAMAP-Rule" id="MF_01121"/>
    </source>
</evidence>
<feature type="binding site" evidence="3">
    <location>
        <position position="272"/>
    </location>
    <ligand>
        <name>NAD(+)</name>
        <dbReference type="ChEBI" id="CHEBI:57540"/>
    </ligand>
</feature>
<dbReference type="InterPro" id="IPR050134">
    <property type="entry name" value="NAD-dep_sirtuin_deacylases"/>
</dbReference>
<keyword evidence="2 3" id="KW-0520">NAD</keyword>
<protein>
    <recommendedName>
        <fullName evidence="3">NAD-dependent protein deacylase</fullName>
        <ecNumber evidence="3">2.3.1.286</ecNumber>
    </recommendedName>
    <alternativeName>
        <fullName evidence="3">Regulatory protein SIR2 homolog</fullName>
    </alternativeName>
</protein>
<feature type="binding site" evidence="3">
    <location>
        <position position="110"/>
    </location>
    <ligand>
        <name>substrate</name>
    </ligand>
</feature>
<dbReference type="Gene3D" id="3.30.1600.10">
    <property type="entry name" value="SIR2/SIRT2 'Small Domain"/>
    <property type="match status" value="1"/>
</dbReference>
<dbReference type="SUPFAM" id="SSF52467">
    <property type="entry name" value="DHS-like NAD/FAD-binding domain"/>
    <property type="match status" value="1"/>
</dbReference>
<dbReference type="Gene3D" id="3.40.50.1220">
    <property type="entry name" value="TPP-binding domain"/>
    <property type="match status" value="1"/>
</dbReference>
<dbReference type="EMBL" id="JAANES010000006">
    <property type="protein sequence ID" value="MBS3021584.1"/>
    <property type="molecule type" value="Genomic_DNA"/>
</dbReference>
<dbReference type="InterPro" id="IPR029035">
    <property type="entry name" value="DHS-like_NAD/FAD-binding_dom"/>
</dbReference>
<feature type="binding site" evidence="3">
    <location>
        <position position="176"/>
    </location>
    <ligand>
        <name>Zn(2+)</name>
        <dbReference type="ChEBI" id="CHEBI:29105"/>
    </ligand>
</feature>
<dbReference type="InterPro" id="IPR026590">
    <property type="entry name" value="Ssirtuin_cat_dom"/>
</dbReference>
<gene>
    <name evidence="3" type="primary">cobB</name>
    <name evidence="6" type="ORF">DJFAAGMI_04357</name>
</gene>
<name>A0ABS5LYJ4_9BURK</name>
<feature type="binding site" evidence="3">
    <location>
        <begin position="228"/>
        <end position="230"/>
    </location>
    <ligand>
        <name>NAD(+)</name>
        <dbReference type="ChEBI" id="CHEBI:57540"/>
    </ligand>
</feature>
<comment type="domain">
    <text evidence="3">2 residues (Tyr-110 and Arg-113) present in a large hydrophobic pocket are probably involved in substrate specificity. They are important for desuccinylation activity, but dispensable for deacetylation activity.</text>
</comment>
<dbReference type="PANTHER" id="PTHR11085:SF4">
    <property type="entry name" value="NAD-DEPENDENT PROTEIN DEACYLASE"/>
    <property type="match status" value="1"/>
</dbReference>
<evidence type="ECO:0000256" key="1">
    <source>
        <dbReference type="ARBA" id="ARBA00022679"/>
    </source>
</evidence>
<feature type="active site" description="Proton acceptor" evidence="3">
    <location>
        <position position="163"/>
    </location>
</feature>
<dbReference type="PANTHER" id="PTHR11085">
    <property type="entry name" value="NAD-DEPENDENT PROTEIN DEACYLASE SIRTUIN-5, MITOCHONDRIAL-RELATED"/>
    <property type="match status" value="1"/>
</dbReference>
<evidence type="ECO:0000259" key="5">
    <source>
        <dbReference type="PROSITE" id="PS50305"/>
    </source>
</evidence>
<dbReference type="Proteomes" id="UP001647436">
    <property type="component" value="Unassembled WGS sequence"/>
</dbReference>
<comment type="function">
    <text evidence="3">NAD-dependent lysine deacetylase and desuccinylase that specifically removes acetyl and succinyl groups on target proteins. Modulates the activities of several proteins which are inactive in their acylated form.</text>
</comment>
<comment type="similarity">
    <text evidence="3">Belongs to the sirtuin family. Class III subfamily.</text>
</comment>
<dbReference type="InterPro" id="IPR003000">
    <property type="entry name" value="Sirtuin"/>
</dbReference>
<dbReference type="InterPro" id="IPR026591">
    <property type="entry name" value="Sirtuin_cat_small_dom_sf"/>
</dbReference>
<keyword evidence="7" id="KW-1185">Reference proteome</keyword>
<evidence type="ECO:0000256" key="4">
    <source>
        <dbReference type="PROSITE-ProRule" id="PRU00236"/>
    </source>
</evidence>
<feature type="binding site" evidence="3">
    <location>
        <begin position="254"/>
        <end position="256"/>
    </location>
    <ligand>
        <name>NAD(+)</name>
        <dbReference type="ChEBI" id="CHEBI:57540"/>
    </ligand>
</feature>
<evidence type="ECO:0000313" key="6">
    <source>
        <dbReference type="EMBL" id="MBS3021584.1"/>
    </source>
</evidence>
<dbReference type="HAMAP" id="MF_01121">
    <property type="entry name" value="Sirtuin_ClassIII"/>
    <property type="match status" value="1"/>
</dbReference>
<dbReference type="NCBIfam" id="NF001753">
    <property type="entry name" value="PRK00481.1-3"/>
    <property type="match status" value="1"/>
</dbReference>
<dbReference type="PROSITE" id="PS50305">
    <property type="entry name" value="SIRTUIN"/>
    <property type="match status" value="1"/>
</dbReference>
<dbReference type="InterPro" id="IPR027546">
    <property type="entry name" value="Sirtuin_class_III"/>
</dbReference>
<dbReference type="GO" id="GO:0034979">
    <property type="term" value="F:NAD-dependent protein lysine deacetylase activity"/>
    <property type="evidence" value="ECO:0007669"/>
    <property type="project" value="UniProtKB-EC"/>
</dbReference>
<evidence type="ECO:0000313" key="7">
    <source>
        <dbReference type="Proteomes" id="UP001647436"/>
    </source>
</evidence>